<evidence type="ECO:0000256" key="6">
    <source>
        <dbReference type="ARBA" id="ARBA00040604"/>
    </source>
</evidence>
<dbReference type="PROSITE" id="PS00678">
    <property type="entry name" value="WD_REPEATS_1"/>
    <property type="match status" value="1"/>
</dbReference>
<dbReference type="Pfam" id="PF00400">
    <property type="entry name" value="WD40"/>
    <property type="match status" value="2"/>
</dbReference>
<feature type="repeat" description="WD" evidence="7">
    <location>
        <begin position="686"/>
        <end position="719"/>
    </location>
</feature>
<name>A0A152A3L6_TIELA</name>
<dbReference type="GO" id="GO:0005739">
    <property type="term" value="C:mitochondrion"/>
    <property type="evidence" value="ECO:0007669"/>
    <property type="project" value="UniProtKB-SubCell"/>
</dbReference>
<feature type="transmembrane region" description="Helical" evidence="9">
    <location>
        <begin position="267"/>
        <end position="288"/>
    </location>
</feature>
<dbReference type="PANTHER" id="PTHR23354">
    <property type="entry name" value="NUCLEOLAR PROTEIN 7/ESTROGEN RECEPTOR COACTIVATOR-RELATED"/>
    <property type="match status" value="1"/>
</dbReference>
<feature type="region of interest" description="Disordered" evidence="8">
    <location>
        <begin position="1379"/>
        <end position="1399"/>
    </location>
</feature>
<dbReference type="InterPro" id="IPR001680">
    <property type="entry name" value="WD40_rpt"/>
</dbReference>
<dbReference type="PROSITE" id="PS50082">
    <property type="entry name" value="WD_REPEATS_2"/>
    <property type="match status" value="2"/>
</dbReference>
<feature type="region of interest" description="Disordered" evidence="8">
    <location>
        <begin position="1152"/>
        <end position="1194"/>
    </location>
</feature>
<dbReference type="InParanoid" id="A0A152A3L6"/>
<evidence type="ECO:0000256" key="8">
    <source>
        <dbReference type="SAM" id="MobiDB-lite"/>
    </source>
</evidence>
<keyword evidence="4" id="KW-0677">Repeat</keyword>
<dbReference type="InterPro" id="IPR015943">
    <property type="entry name" value="WD40/YVTN_repeat-like_dom_sf"/>
</dbReference>
<dbReference type="Proteomes" id="UP000076078">
    <property type="component" value="Unassembled WGS sequence"/>
</dbReference>
<dbReference type="SMART" id="SM00584">
    <property type="entry name" value="TLDc"/>
    <property type="match status" value="1"/>
</dbReference>
<comment type="subcellular location">
    <subcellularLocation>
        <location evidence="1">Mitochondrion</location>
    </subcellularLocation>
</comment>
<dbReference type="SUPFAM" id="SSF54106">
    <property type="entry name" value="LysM domain"/>
    <property type="match status" value="1"/>
</dbReference>
<evidence type="ECO:0000256" key="4">
    <source>
        <dbReference type="ARBA" id="ARBA00022737"/>
    </source>
</evidence>
<feature type="region of interest" description="Disordered" evidence="8">
    <location>
        <begin position="1601"/>
        <end position="1640"/>
    </location>
</feature>
<sequence>MSKYFILLLVFVALYIGGIRADNEEKALKIIKEYQDIPRYTYFTTGRKLTKYPEGFCGGTPAGECDWPKYAEAIVLLSGVTLIIGLVTLVFGVVFWVFRGFIFGGCRPTHGWMCPGPKYDPEIGEGYTNTHVWILKFVVIAVTLACVPIFIVSITGNSKTTSNVTDLGDVIIDKADNILDQIANFSTALSDPSFQKLQDVTDQIQTQLTSIHDDGVVVRDHAEDVSDYIDKFNNARNDIVLAGFIVGLVTVGVICVSALLNIPKLSCFGALALIILIPFTWIVFSAHYPINSFLSDVCVTYNQTGVDSLGNTSNALVQEVIKGCTENDTGVIPVFDNLVSLVNNLSTNGYEAICNVFENFCQVEYPYYVNEDYTLPPVQRKVMDCPVGTCGKSNYATYLNSTVHDFKYGCKFLNTTEYCNLDLPPTDCDVSSGDKIITCNYFDEPVSVCATNCTNSVLRGTSLNATEFVQTTEALNNLWVNNIMPVIGCSNLIPFINEVEDIVCIEEVNALTLLVAPSGIFAILLTIMGVLAVLGHKRFNNDARLERELFNKMIMDDTSSNVVSSLASSLGTSNSFMSYNDQPIKTVSLNSGDEKSSFNKYYNVSASSLGDRIAISSEKNLYVISTSELLESTNNSNNTLKKISKNISSNISSWNPTPQSNILLLSNNDSLSLWDIDVEKPLSQISKAHGRHVTSLDWNRQDTNIFVSASSDCFIKIWDQRELGKNGGSTQNSIPCNKPPSNLSQVRWNPFNSTMLASSHNENSEIRIYDTRKFGSPLIAFTAHIGQITSVDWSPYDRNKLLTSSSDRFVKVWDLSPPIKMIQQYQTPSPCTLSRFLPSSLFTPSVDGPPDTDAIVSISQHKSYNDISFWSKSHQTQPTLQLFGHLNSIIDFDILNFNQNNYITSIGKDDQLNLWNLTNDMVQLLQKEEDPNKDFNKQVLVQNVNIPNNNNNNNNNNNSSSNKTTTRSQPIMDLQQELNRMNNEKFKMITIEKSSYNDRICLVSIDSRKLMIIILFPFLYPLSPPSYDVIIPTPTTLTNSDDSALTQSPILMSTTDTNIKVKLKKKLDKLTFNLIDSKKPFVIPLLHSLSQFYAQNTDFFNALEGRHVTDNQIQKHLPKSIKNIKRLSINNNILNDSSGSDASSLSSISSGSSIFSPPSTSTPTPVIISPNISSENGNGGGSGRNRSYSASTVLPSQDFGRGRSTSFNAHNSFIAPPPPPANLFYGSQSVLFEMYVVKPTDTLTGISIQFNMPRDILVQANRLLSDKQLIPGAILWVYKKKDYLQPVVPSVTVVPISETKEQPEGPTNGTNPTVITTPDCKAINQMKAQSFLQARINSKPSHSPTVNINNLFKPLKEEVEMAFSIGGNSMVNIGNQRTNQITQQQQQQDSNNNSGWGNSYRNFTTIPKEHIVKEKLVCFMKDKKVFGNLTLTPYQLIFQSIDSLNPKPIQFFTDYSQIMSCKYFPNKSEWLHHLTKDWNKEQYLIKKMNNSGSNVNSSGSSSGNSKSPKQDQQDDQHEKFIQSEISKLNEMEDEQTMWKQTDILTGETIDSKVLVFPCIYVLVHKDRLIQTLFFRGIDVNSVHSCFSYIKKQLVDRKLSSSQNSSPIMSSSNNSSLNSSSTSTAVGESLSNSSSLQTTPVSKPIQIPESISLNTLGISGISKLFLNQETPDSFEDLNSHTPQLLHDQEIYKQKEQILMNMEFFKKLRHYLPIRTQNSDIQLLFNTTCDGISFSTFYRKLKNFDQSLLLIKDQNGHIFGAYLSEEIHITKAGELFYGTGETFLFSFHPHFQVYKWTRENELFISTTFDSISIGGGSMFGIWMDSDFTNGYTGPCETFGNPCLSYSNDFKPMVVECWGIKN</sequence>
<feature type="compositionally biased region" description="Basic and acidic residues" evidence="8">
    <location>
        <begin position="1508"/>
        <end position="1518"/>
    </location>
</feature>
<feature type="transmembrane region" description="Helical" evidence="9">
    <location>
        <begin position="510"/>
        <end position="534"/>
    </location>
</feature>
<feature type="compositionally biased region" description="Low complexity" evidence="8">
    <location>
        <begin position="1601"/>
        <end position="1622"/>
    </location>
</feature>
<organism evidence="13 14">
    <name type="scientific">Tieghemostelium lacteum</name>
    <name type="common">Slime mold</name>
    <name type="synonym">Dictyostelium lacteum</name>
    <dbReference type="NCBI Taxonomy" id="361077"/>
    <lineage>
        <taxon>Eukaryota</taxon>
        <taxon>Amoebozoa</taxon>
        <taxon>Evosea</taxon>
        <taxon>Eumycetozoa</taxon>
        <taxon>Dictyostelia</taxon>
        <taxon>Dictyosteliales</taxon>
        <taxon>Raperosteliaceae</taxon>
        <taxon>Tieghemostelium</taxon>
    </lineage>
</organism>
<keyword evidence="3 7" id="KW-0853">WD repeat</keyword>
<evidence type="ECO:0000259" key="12">
    <source>
        <dbReference type="PROSITE" id="PS51886"/>
    </source>
</evidence>
<feature type="compositionally biased region" description="Polar residues" evidence="8">
    <location>
        <begin position="1623"/>
        <end position="1640"/>
    </location>
</feature>
<dbReference type="SMART" id="SM00257">
    <property type="entry name" value="LysM"/>
    <property type="match status" value="1"/>
</dbReference>
<evidence type="ECO:0000256" key="3">
    <source>
        <dbReference type="ARBA" id="ARBA00022574"/>
    </source>
</evidence>
<feature type="signal peptide" evidence="10">
    <location>
        <begin position="1"/>
        <end position="21"/>
    </location>
</feature>
<dbReference type="Gene3D" id="2.130.10.10">
    <property type="entry name" value="YVTN repeat-like/Quinoprotein amine dehydrogenase"/>
    <property type="match status" value="1"/>
</dbReference>
<dbReference type="Gene3D" id="3.10.350.10">
    <property type="entry name" value="LysM domain"/>
    <property type="match status" value="1"/>
</dbReference>
<feature type="compositionally biased region" description="Low complexity" evidence="8">
    <location>
        <begin position="948"/>
        <end position="962"/>
    </location>
</feature>
<reference evidence="13 14" key="1">
    <citation type="submission" date="2015-12" db="EMBL/GenBank/DDBJ databases">
        <title>Dictyostelia acquired genes for synthesis and detection of signals that induce cell-type specialization by lateral gene transfer from prokaryotes.</title>
        <authorList>
            <person name="Gloeckner G."/>
            <person name="Schaap P."/>
        </authorList>
    </citation>
    <scope>NUCLEOTIDE SEQUENCE [LARGE SCALE GENOMIC DNA]</scope>
    <source>
        <strain evidence="13 14">TK</strain>
    </source>
</reference>
<keyword evidence="14" id="KW-1185">Reference proteome</keyword>
<keyword evidence="9" id="KW-0472">Membrane</keyword>
<accession>A0A152A3L6</accession>
<keyword evidence="9" id="KW-0812">Transmembrane</keyword>
<dbReference type="OMA" id="HIISCKY"/>
<dbReference type="InterPro" id="IPR006571">
    <property type="entry name" value="TLDc_dom"/>
</dbReference>
<dbReference type="Pfam" id="PF01476">
    <property type="entry name" value="LysM"/>
    <property type="match status" value="1"/>
</dbReference>
<dbReference type="SMART" id="SM00320">
    <property type="entry name" value="WD40"/>
    <property type="match status" value="4"/>
</dbReference>
<dbReference type="InterPro" id="IPR018392">
    <property type="entry name" value="LysM"/>
</dbReference>
<feature type="transmembrane region" description="Helical" evidence="9">
    <location>
        <begin position="239"/>
        <end position="260"/>
    </location>
</feature>
<dbReference type="OrthoDB" id="26679at2759"/>
<gene>
    <name evidence="13" type="ORF">DLAC_02733</name>
</gene>
<feature type="compositionally biased region" description="Low complexity" evidence="8">
    <location>
        <begin position="1492"/>
        <end position="1507"/>
    </location>
</feature>
<keyword evidence="10" id="KW-0732">Signal</keyword>
<evidence type="ECO:0000256" key="1">
    <source>
        <dbReference type="ARBA" id="ARBA00004173"/>
    </source>
</evidence>
<dbReference type="SUPFAM" id="SSF50978">
    <property type="entry name" value="WD40 repeat-like"/>
    <property type="match status" value="1"/>
</dbReference>
<feature type="repeat" description="WD" evidence="7">
    <location>
        <begin position="781"/>
        <end position="816"/>
    </location>
</feature>
<evidence type="ECO:0000256" key="2">
    <source>
        <dbReference type="ARBA" id="ARBA00009540"/>
    </source>
</evidence>
<comment type="similarity">
    <text evidence="2">Belongs to the OXR1 family.</text>
</comment>
<feature type="region of interest" description="Disordered" evidence="8">
    <location>
        <begin position="1492"/>
        <end position="1518"/>
    </location>
</feature>
<dbReference type="Pfam" id="PF07534">
    <property type="entry name" value="TLD"/>
    <property type="match status" value="1"/>
</dbReference>
<evidence type="ECO:0000256" key="7">
    <source>
        <dbReference type="PROSITE-ProRule" id="PRU00221"/>
    </source>
</evidence>
<protein>
    <recommendedName>
        <fullName evidence="6">Oxidation resistance protein 1</fullName>
    </recommendedName>
</protein>
<dbReference type="PANTHER" id="PTHR23354:SF62">
    <property type="entry name" value="MUSTARD, ISOFORM V"/>
    <property type="match status" value="1"/>
</dbReference>
<dbReference type="InterPro" id="IPR036322">
    <property type="entry name" value="WD40_repeat_dom_sf"/>
</dbReference>
<comment type="caution">
    <text evidence="13">The sequence shown here is derived from an EMBL/GenBank/DDBJ whole genome shotgun (WGS) entry which is preliminary data.</text>
</comment>
<keyword evidence="9" id="KW-1133">Transmembrane helix</keyword>
<feature type="domain" description="TLDc" evidence="12">
    <location>
        <begin position="1696"/>
        <end position="1858"/>
    </location>
</feature>
<feature type="chain" id="PRO_5007593666" description="Oxidation resistance protein 1" evidence="10">
    <location>
        <begin position="22"/>
        <end position="1859"/>
    </location>
</feature>
<evidence type="ECO:0000313" key="14">
    <source>
        <dbReference type="Proteomes" id="UP000076078"/>
    </source>
</evidence>
<evidence type="ECO:0000313" key="13">
    <source>
        <dbReference type="EMBL" id="KYR00695.1"/>
    </source>
</evidence>
<feature type="region of interest" description="Disordered" evidence="8">
    <location>
        <begin position="945"/>
        <end position="968"/>
    </location>
</feature>
<dbReference type="InterPro" id="IPR019775">
    <property type="entry name" value="WD40_repeat_CS"/>
</dbReference>
<feature type="domain" description="LysM" evidence="11">
    <location>
        <begin position="1233"/>
        <end position="1277"/>
    </location>
</feature>
<dbReference type="PROSITE" id="PS50294">
    <property type="entry name" value="WD_REPEATS_REGION"/>
    <property type="match status" value="2"/>
</dbReference>
<proteinExistence type="inferred from homology"/>
<evidence type="ECO:0000256" key="9">
    <source>
        <dbReference type="SAM" id="Phobius"/>
    </source>
</evidence>
<dbReference type="CDD" id="cd00118">
    <property type="entry name" value="LysM"/>
    <property type="match status" value="1"/>
</dbReference>
<dbReference type="EMBL" id="LODT01000013">
    <property type="protein sequence ID" value="KYR00695.1"/>
    <property type="molecule type" value="Genomic_DNA"/>
</dbReference>
<evidence type="ECO:0000256" key="10">
    <source>
        <dbReference type="SAM" id="SignalP"/>
    </source>
</evidence>
<dbReference type="FunCoup" id="A0A152A3L6">
    <property type="interactions" value="73"/>
</dbReference>
<feature type="transmembrane region" description="Helical" evidence="9">
    <location>
        <begin position="133"/>
        <end position="154"/>
    </location>
</feature>
<dbReference type="InterPro" id="IPR036779">
    <property type="entry name" value="LysM_dom_sf"/>
</dbReference>
<dbReference type="PROSITE" id="PS51886">
    <property type="entry name" value="TLDC"/>
    <property type="match status" value="1"/>
</dbReference>
<evidence type="ECO:0000256" key="5">
    <source>
        <dbReference type="ARBA" id="ARBA00023128"/>
    </source>
</evidence>
<feature type="transmembrane region" description="Helical" evidence="9">
    <location>
        <begin position="73"/>
        <end position="98"/>
    </location>
</feature>
<dbReference type="PROSITE" id="PS51782">
    <property type="entry name" value="LYSM"/>
    <property type="match status" value="1"/>
</dbReference>
<keyword evidence="5" id="KW-0496">Mitochondrion</keyword>
<evidence type="ECO:0000259" key="11">
    <source>
        <dbReference type="PROSITE" id="PS51782"/>
    </source>
</evidence>
<feature type="compositionally biased region" description="Low complexity" evidence="8">
    <location>
        <begin position="1152"/>
        <end position="1176"/>
    </location>
</feature>